<keyword evidence="2" id="KW-1185">Reference proteome</keyword>
<organism evidence="1 2">
    <name type="scientific">Cecembia rubra</name>
    <dbReference type="NCBI Taxonomy" id="1485585"/>
    <lineage>
        <taxon>Bacteria</taxon>
        <taxon>Pseudomonadati</taxon>
        <taxon>Bacteroidota</taxon>
        <taxon>Cytophagia</taxon>
        <taxon>Cytophagales</taxon>
        <taxon>Cyclobacteriaceae</taxon>
        <taxon>Cecembia</taxon>
    </lineage>
</organism>
<dbReference type="OrthoDB" id="834192at2"/>
<proteinExistence type="predicted"/>
<evidence type="ECO:0008006" key="3">
    <source>
        <dbReference type="Google" id="ProtNLM"/>
    </source>
</evidence>
<reference evidence="1 2" key="1">
    <citation type="submission" date="2018-03" db="EMBL/GenBank/DDBJ databases">
        <title>Genomic Encyclopedia of Archaeal and Bacterial Type Strains, Phase II (KMG-II): from individual species to whole genera.</title>
        <authorList>
            <person name="Goeker M."/>
        </authorList>
    </citation>
    <scope>NUCLEOTIDE SEQUENCE [LARGE SCALE GENOMIC DNA]</scope>
    <source>
        <strain evidence="1 2">DSM 28057</strain>
    </source>
</reference>
<evidence type="ECO:0000313" key="2">
    <source>
        <dbReference type="Proteomes" id="UP000240708"/>
    </source>
</evidence>
<protein>
    <recommendedName>
        <fullName evidence="3">6-bladed beta-propeller protein</fullName>
    </recommendedName>
</protein>
<dbReference type="PROSITE" id="PS51257">
    <property type="entry name" value="PROKAR_LIPOPROTEIN"/>
    <property type="match status" value="1"/>
</dbReference>
<dbReference type="Proteomes" id="UP000240708">
    <property type="component" value="Unassembled WGS sequence"/>
</dbReference>
<dbReference type="RefSeq" id="WP_106566648.1">
    <property type="nucleotide sequence ID" value="NZ_PYGF01000003.1"/>
</dbReference>
<evidence type="ECO:0000313" key="1">
    <source>
        <dbReference type="EMBL" id="PSL05591.1"/>
    </source>
</evidence>
<accession>A0A2P8E802</accession>
<name>A0A2P8E802_9BACT</name>
<dbReference type="EMBL" id="PYGF01000003">
    <property type="protein sequence ID" value="PSL05591.1"/>
    <property type="molecule type" value="Genomic_DNA"/>
</dbReference>
<dbReference type="AlphaFoldDB" id="A0A2P8E802"/>
<gene>
    <name evidence="1" type="ORF">CLV48_103101</name>
</gene>
<comment type="caution">
    <text evidence="1">The sequence shown here is derived from an EMBL/GenBank/DDBJ whole genome shotgun (WGS) entry which is preliminary data.</text>
</comment>
<sequence>MIKFICHLTVLLFVLGCSKVQTEKIQLFPTEKFSDYDFDYFLSSLSSMEFVNGTFYITEYDYSRLLILDRDFSKKLIIDDSYEDSGVSYPTFSIPINNKIAVYNSGKQRIDFYTNEGKFVDNLSLKVNSELLNFSQLDNKLVYSILPDDLQGQFIIHDQYSHEIKRFGELTNFSFNKFQEIHNSKGYIFPLKMGFITVLPTTGEITIYDSDLNLSYSTNILEKINLKSVKDNIYSFYKTTTNSTIDIVSDCKLYDGKLFILIYNRKPEERPNPRQIIVFNIHQNEKICLEKIYNIGEINSYYSKICIIPPDKIAAFELQTSDIHIFELE</sequence>